<dbReference type="InterPro" id="IPR021109">
    <property type="entry name" value="Peptidase_aspartic_dom_sf"/>
</dbReference>
<evidence type="ECO:0000256" key="2">
    <source>
        <dbReference type="ARBA" id="ARBA00022670"/>
    </source>
</evidence>
<dbReference type="Proteomes" id="UP000306102">
    <property type="component" value="Unassembled WGS sequence"/>
</dbReference>
<dbReference type="FunFam" id="2.40.70.10:FF:000013">
    <property type="entry name" value="Aspartyl protease AED1"/>
    <property type="match status" value="1"/>
</dbReference>
<evidence type="ECO:0000256" key="7">
    <source>
        <dbReference type="PIRSR" id="PIRSR601461-1"/>
    </source>
</evidence>
<reference evidence="10 11" key="1">
    <citation type="journal article" date="2018" name="Proc. Natl. Acad. Sci. U.S.A.">
        <title>Draft genome sequence of Camellia sinensis var. sinensis provides insights into the evolution of the tea genome and tea quality.</title>
        <authorList>
            <person name="Wei C."/>
            <person name="Yang H."/>
            <person name="Wang S."/>
            <person name="Zhao J."/>
            <person name="Liu C."/>
            <person name="Gao L."/>
            <person name="Xia E."/>
            <person name="Lu Y."/>
            <person name="Tai Y."/>
            <person name="She G."/>
            <person name="Sun J."/>
            <person name="Cao H."/>
            <person name="Tong W."/>
            <person name="Gao Q."/>
            <person name="Li Y."/>
            <person name="Deng W."/>
            <person name="Jiang X."/>
            <person name="Wang W."/>
            <person name="Chen Q."/>
            <person name="Zhang S."/>
            <person name="Li H."/>
            <person name="Wu J."/>
            <person name="Wang P."/>
            <person name="Li P."/>
            <person name="Shi C."/>
            <person name="Zheng F."/>
            <person name="Jian J."/>
            <person name="Huang B."/>
            <person name="Shan D."/>
            <person name="Shi M."/>
            <person name="Fang C."/>
            <person name="Yue Y."/>
            <person name="Li F."/>
            <person name="Li D."/>
            <person name="Wei S."/>
            <person name="Han B."/>
            <person name="Jiang C."/>
            <person name="Yin Y."/>
            <person name="Xia T."/>
            <person name="Zhang Z."/>
            <person name="Bennetzen J.L."/>
            <person name="Zhao S."/>
            <person name="Wan X."/>
        </authorList>
    </citation>
    <scope>NUCLEOTIDE SEQUENCE [LARGE SCALE GENOMIC DNA]</scope>
    <source>
        <strain evidence="11">cv. Shuchazao</strain>
        <tissue evidence="10">Leaf</tissue>
    </source>
</reference>
<dbReference type="InterPro" id="IPR033121">
    <property type="entry name" value="PEPTIDASE_A1"/>
</dbReference>
<comment type="similarity">
    <text evidence="1">Belongs to the peptidase A1 family.</text>
</comment>
<dbReference type="PANTHER" id="PTHR13683:SF750">
    <property type="entry name" value="ASPARTYL PROTEASE AED1"/>
    <property type="match status" value="1"/>
</dbReference>
<evidence type="ECO:0000256" key="8">
    <source>
        <dbReference type="SAM" id="Phobius"/>
    </source>
</evidence>
<evidence type="ECO:0000256" key="1">
    <source>
        <dbReference type="ARBA" id="ARBA00007447"/>
    </source>
</evidence>
<dbReference type="PANTHER" id="PTHR13683">
    <property type="entry name" value="ASPARTYL PROTEASES"/>
    <property type="match status" value="1"/>
</dbReference>
<comment type="caution">
    <text evidence="10">The sequence shown here is derived from an EMBL/GenBank/DDBJ whole genome shotgun (WGS) entry which is preliminary data.</text>
</comment>
<dbReference type="InterPro" id="IPR032861">
    <property type="entry name" value="TAXi_N"/>
</dbReference>
<dbReference type="SUPFAM" id="SSF50630">
    <property type="entry name" value="Acid proteases"/>
    <property type="match status" value="1"/>
</dbReference>
<keyword evidence="11" id="KW-1185">Reference proteome</keyword>
<protein>
    <recommendedName>
        <fullName evidence="9">Peptidase A1 domain-containing protein</fullName>
    </recommendedName>
</protein>
<evidence type="ECO:0000256" key="3">
    <source>
        <dbReference type="ARBA" id="ARBA00022729"/>
    </source>
</evidence>
<feature type="transmembrane region" description="Helical" evidence="8">
    <location>
        <begin position="6"/>
        <end position="29"/>
    </location>
</feature>
<dbReference type="GO" id="GO:0004190">
    <property type="term" value="F:aspartic-type endopeptidase activity"/>
    <property type="evidence" value="ECO:0007669"/>
    <property type="project" value="UniProtKB-KW"/>
</dbReference>
<name>A0A4S4CZK2_CAMSN</name>
<dbReference type="FunFam" id="2.40.70.10:FF:000021">
    <property type="entry name" value="Aspartyl protease AED1"/>
    <property type="match status" value="1"/>
</dbReference>
<dbReference type="PROSITE" id="PS51767">
    <property type="entry name" value="PEPTIDASE_A1"/>
    <property type="match status" value="1"/>
</dbReference>
<evidence type="ECO:0000313" key="10">
    <source>
        <dbReference type="EMBL" id="THF95329.1"/>
    </source>
</evidence>
<sequence>MATSIPSISITFFLFASYQLVSLFLLFSLEKGYGLHDEKTRLNDYHTIQIRSLLPASVCNSSTNGHSKKATLKVVHKHGPCSHLSLDKANVPNVTQILSEDQSRVNLIHFRLSSDSAQNNILKSSKATLPVNSGASIGTSNFVVTVGLGTPKKDLTLVFDTGSDLTWTQCQPCLGSCYQQEEPIFNPNESTTYKNISCNSAECTQLTSDAGGVMKRCSNSSICIYGIGYADQSYSIGFFSKDTLTLTPTDVLPNFQFGCGQSNHGLFGGAAGLLGLGRNQLSVVSQTSSMYQKYFSYCLPSASSSTGHLTFGKGGPSSALKLNFTPFSRNSKNPSFYFVHITGIKVGGRKLSIAKSVFKNTTSIIDSGTVITRLPPAIYSALRTAFRRKMTNYPMTKGLPLLDTCYDLSNNKTVLIPKISFYFQGNVEVPIYPTGILFGHSISQVCLAFAGNSNASDVGVFGNNQQKTLEVAYDVAGGKLGLGTGGCS</sequence>
<keyword evidence="2" id="KW-0645">Protease</keyword>
<evidence type="ECO:0000256" key="5">
    <source>
        <dbReference type="ARBA" id="ARBA00022801"/>
    </source>
</evidence>
<keyword evidence="5" id="KW-0378">Hydrolase</keyword>
<proteinExistence type="inferred from homology"/>
<keyword evidence="3" id="KW-0732">Signal</keyword>
<dbReference type="InterPro" id="IPR032799">
    <property type="entry name" value="TAXi_C"/>
</dbReference>
<feature type="active site" evidence="7">
    <location>
        <position position="160"/>
    </location>
</feature>
<keyword evidence="6" id="KW-1015">Disulfide bond</keyword>
<dbReference type="Pfam" id="PF14541">
    <property type="entry name" value="TAXi_C"/>
    <property type="match status" value="1"/>
</dbReference>
<keyword evidence="4" id="KW-0064">Aspartyl protease</keyword>
<dbReference type="InterPro" id="IPR001461">
    <property type="entry name" value="Aspartic_peptidase_A1"/>
</dbReference>
<dbReference type="Pfam" id="PF14543">
    <property type="entry name" value="TAXi_N"/>
    <property type="match status" value="1"/>
</dbReference>
<dbReference type="EMBL" id="SDRB02013284">
    <property type="protein sequence ID" value="THF95329.1"/>
    <property type="molecule type" value="Genomic_DNA"/>
</dbReference>
<feature type="domain" description="Peptidase A1" evidence="9">
    <location>
        <begin position="142"/>
        <end position="483"/>
    </location>
</feature>
<evidence type="ECO:0000256" key="4">
    <source>
        <dbReference type="ARBA" id="ARBA00022750"/>
    </source>
</evidence>
<keyword evidence="8" id="KW-0812">Transmembrane</keyword>
<feature type="active site" evidence="7">
    <location>
        <position position="366"/>
    </location>
</feature>
<dbReference type="AlphaFoldDB" id="A0A4S4CZK2"/>
<gene>
    <name evidence="10" type="ORF">TEA_016871</name>
</gene>
<evidence type="ECO:0000313" key="11">
    <source>
        <dbReference type="Proteomes" id="UP000306102"/>
    </source>
</evidence>
<keyword evidence="8" id="KW-1133">Transmembrane helix</keyword>
<keyword evidence="8" id="KW-0472">Membrane</keyword>
<evidence type="ECO:0000259" key="9">
    <source>
        <dbReference type="PROSITE" id="PS51767"/>
    </source>
</evidence>
<dbReference type="STRING" id="542762.A0A4S4CZK2"/>
<dbReference type="Gene3D" id="2.40.70.10">
    <property type="entry name" value="Acid Proteases"/>
    <property type="match status" value="2"/>
</dbReference>
<dbReference type="GO" id="GO:0006508">
    <property type="term" value="P:proteolysis"/>
    <property type="evidence" value="ECO:0007669"/>
    <property type="project" value="UniProtKB-KW"/>
</dbReference>
<accession>A0A4S4CZK2</accession>
<organism evidence="10 11">
    <name type="scientific">Camellia sinensis var. sinensis</name>
    <name type="common">China tea</name>
    <dbReference type="NCBI Taxonomy" id="542762"/>
    <lineage>
        <taxon>Eukaryota</taxon>
        <taxon>Viridiplantae</taxon>
        <taxon>Streptophyta</taxon>
        <taxon>Embryophyta</taxon>
        <taxon>Tracheophyta</taxon>
        <taxon>Spermatophyta</taxon>
        <taxon>Magnoliopsida</taxon>
        <taxon>eudicotyledons</taxon>
        <taxon>Gunneridae</taxon>
        <taxon>Pentapetalae</taxon>
        <taxon>asterids</taxon>
        <taxon>Ericales</taxon>
        <taxon>Theaceae</taxon>
        <taxon>Camellia</taxon>
    </lineage>
</organism>
<evidence type="ECO:0000256" key="6">
    <source>
        <dbReference type="ARBA" id="ARBA00023157"/>
    </source>
</evidence>